<dbReference type="OMA" id="NSHVPLM"/>
<sequence length="505" mass="57647">AANLLLIFPHASESHFAVMRTLVTELSSRDHNVTVYCTHELGERLERVTEIVVQPEYDLWGNLQNHTSASSLDQLSRFPEEMLQNSLALVGAAALDHFLSQKPLQKLLKLQSAEFEYDAIVVDYFYTEALLGLGYKHQTPIIGIVSTDFGNYMESVQESLVPAACSPIDFEQFNPNLSFLDRLSNIRTCMARRKQFYRVHHAAQYKLIRKHFQLSTTVEELQAHHLALLLLNNHVPLLTPRMMVQQIVNAGGLHIRGPHELPWNIKRFVEESRAGIIYMHLGNEQNCGELPKEMIKILFEFLGARKERVIWTCHDATKLKGLPKNVMIQHGVPQIDILAHPHVRAFIMNGDLLSLQEGIVRHVPMLGLPIFQNERKNMQLAERLGVGLQLKQSNLSNLALNWAVDELLNQQKYQVSIREVSSEFRDRPLGALASAIFWINYVVRHKGGTAIRTRGIDIESNQLHLYDLFIFYLAVLLAFVLLLLGAYYAVMYALQKKRSKFSKLS</sequence>
<evidence type="ECO:0000256" key="4">
    <source>
        <dbReference type="SAM" id="Phobius"/>
    </source>
</evidence>
<proteinExistence type="inferred from homology"/>
<dbReference type="Pfam" id="PF00201">
    <property type="entry name" value="UDPGT"/>
    <property type="match status" value="1"/>
</dbReference>
<keyword evidence="3" id="KW-0808">Transferase</keyword>
<dbReference type="InterPro" id="IPR002213">
    <property type="entry name" value="UDP_glucos_trans"/>
</dbReference>
<reference evidence="5 6" key="1">
    <citation type="submission" date="2015-08" db="EMBL/GenBank/DDBJ databases">
        <title>Ancestral chromatin configuration constrains chromatin evolution on differentiating sex chromosomes in Drosophila.</title>
        <authorList>
            <person name="Zhou Q."/>
            <person name="Bachtrog D."/>
        </authorList>
    </citation>
    <scope>NUCLEOTIDE SEQUENCE [LARGE SCALE GENOMIC DNA]</scope>
    <source>
        <tissue evidence="5">Whole larvae</tissue>
    </source>
</reference>
<evidence type="ECO:0000256" key="1">
    <source>
        <dbReference type="ARBA" id="ARBA00009995"/>
    </source>
</evidence>
<evidence type="ECO:0000256" key="2">
    <source>
        <dbReference type="ARBA" id="ARBA00022676"/>
    </source>
</evidence>
<dbReference type="Gene3D" id="3.40.50.2000">
    <property type="entry name" value="Glycogen Phosphorylase B"/>
    <property type="match status" value="2"/>
</dbReference>
<keyword evidence="4" id="KW-0812">Transmembrane</keyword>
<comment type="similarity">
    <text evidence="1">Belongs to the UDP-glycosyltransferase family.</text>
</comment>
<protein>
    <submittedName>
        <fullName evidence="5">Ugt58Fa</fullName>
    </submittedName>
</protein>
<dbReference type="Proteomes" id="UP000494163">
    <property type="component" value="Chromosome 2R"/>
</dbReference>
<dbReference type="CDD" id="cd03784">
    <property type="entry name" value="GT1_Gtf-like"/>
    <property type="match status" value="1"/>
</dbReference>
<dbReference type="OrthoDB" id="5835829at2759"/>
<feature type="non-terminal residue" evidence="5">
    <location>
        <position position="1"/>
    </location>
</feature>
<dbReference type="PANTHER" id="PTHR48043">
    <property type="entry name" value="EG:EG0003.4 PROTEIN-RELATED"/>
    <property type="match status" value="1"/>
</dbReference>
<gene>
    <name evidence="5" type="ORF">Dbus_chr2Rg1959</name>
</gene>
<dbReference type="AlphaFoldDB" id="A0A0M4ELE1"/>
<keyword evidence="4" id="KW-0472">Membrane</keyword>
<keyword evidence="6" id="KW-1185">Reference proteome</keyword>
<dbReference type="SUPFAM" id="SSF53756">
    <property type="entry name" value="UDP-Glycosyltransferase/glycogen phosphorylase"/>
    <property type="match status" value="1"/>
</dbReference>
<accession>A0A0M4ELE1</accession>
<dbReference type="PANTHER" id="PTHR48043:SF159">
    <property type="entry name" value="EG:EG0003.4 PROTEIN-RELATED"/>
    <property type="match status" value="1"/>
</dbReference>
<dbReference type="STRING" id="30019.A0A0M4ELE1"/>
<keyword evidence="2" id="KW-0328">Glycosyltransferase</keyword>
<evidence type="ECO:0000313" key="6">
    <source>
        <dbReference type="Proteomes" id="UP000494163"/>
    </source>
</evidence>
<keyword evidence="4" id="KW-1133">Transmembrane helix</keyword>
<dbReference type="GO" id="GO:0008194">
    <property type="term" value="F:UDP-glycosyltransferase activity"/>
    <property type="evidence" value="ECO:0007669"/>
    <property type="project" value="InterPro"/>
</dbReference>
<organism evidence="5 6">
    <name type="scientific">Drosophila busckii</name>
    <name type="common">Fruit fly</name>
    <dbReference type="NCBI Taxonomy" id="30019"/>
    <lineage>
        <taxon>Eukaryota</taxon>
        <taxon>Metazoa</taxon>
        <taxon>Ecdysozoa</taxon>
        <taxon>Arthropoda</taxon>
        <taxon>Hexapoda</taxon>
        <taxon>Insecta</taxon>
        <taxon>Pterygota</taxon>
        <taxon>Neoptera</taxon>
        <taxon>Endopterygota</taxon>
        <taxon>Diptera</taxon>
        <taxon>Brachycera</taxon>
        <taxon>Muscomorpha</taxon>
        <taxon>Ephydroidea</taxon>
        <taxon>Drosophilidae</taxon>
        <taxon>Drosophila</taxon>
    </lineage>
</organism>
<dbReference type="EMBL" id="CP012524">
    <property type="protein sequence ID" value="ALC42380.1"/>
    <property type="molecule type" value="Genomic_DNA"/>
</dbReference>
<name>A0A0M4ELE1_DROBS</name>
<evidence type="ECO:0000256" key="3">
    <source>
        <dbReference type="ARBA" id="ARBA00022679"/>
    </source>
</evidence>
<feature type="transmembrane region" description="Helical" evidence="4">
    <location>
        <begin position="469"/>
        <end position="494"/>
    </location>
</feature>
<dbReference type="SMR" id="A0A0M4ELE1"/>
<evidence type="ECO:0000313" key="5">
    <source>
        <dbReference type="EMBL" id="ALC42380.1"/>
    </source>
</evidence>
<dbReference type="InterPro" id="IPR050271">
    <property type="entry name" value="UDP-glycosyltransferase"/>
</dbReference>